<dbReference type="AlphaFoldDB" id="A0A2T9WM60"/>
<protein>
    <submittedName>
        <fullName evidence="2">Uncharacterized protein</fullName>
    </submittedName>
</protein>
<organism evidence="2">
    <name type="scientific">Nanobsidianus stetteri</name>
    <dbReference type="NCBI Taxonomy" id="1294122"/>
    <lineage>
        <taxon>Archaea</taxon>
        <taxon>Nanobdellota</taxon>
        <taxon>Candidatus Nanoarchaeia</taxon>
        <taxon>Nanoarchaeales</taxon>
        <taxon>Nanopusillaceae</taxon>
        <taxon>Candidatus Nanobsidianus</taxon>
    </lineage>
</organism>
<reference evidence="2" key="2">
    <citation type="submission" date="2017-05" db="EMBL/GenBank/DDBJ databases">
        <authorList>
            <person name="Song R."/>
            <person name="Chenine A.L."/>
            <person name="Ruprecht R.M."/>
        </authorList>
    </citation>
    <scope>NUCLEOTIDE SEQUENCE</scope>
    <source>
        <strain evidence="2">SCGC AB-777_F03</strain>
    </source>
</reference>
<gene>
    <name evidence="2" type="ORF">DDW03_00010</name>
    <name evidence="1" type="ORF">DDW03_000540</name>
</gene>
<accession>A0A2T9WM60</accession>
<name>A0A2T9WM60_NANST</name>
<dbReference type="Proteomes" id="UP000245509">
    <property type="component" value="Unassembled WGS sequence"/>
</dbReference>
<dbReference type="EMBL" id="QEFP02000004">
    <property type="protein sequence ID" value="MCC5446894.1"/>
    <property type="molecule type" value="Genomic_DNA"/>
</dbReference>
<evidence type="ECO:0000313" key="1">
    <source>
        <dbReference type="EMBL" id="MCC5446894.1"/>
    </source>
</evidence>
<sequence length="156" mass="18083">MKSKLYFEAFSNDKDKLTEFLNKTFEAISKFKNFQVIDKKIADPITKDIKTPDGKTISGWSSYLEIYADFKDFDSLIDFILFYTPSRIDIEDIKEMKIITKDNEIKYNKEKINLLLNQIPQAINMKVSALLNIYLAQVKKDSKGPDNPALTNLKIK</sequence>
<evidence type="ECO:0000313" key="2">
    <source>
        <dbReference type="EMBL" id="PVU68905.1"/>
    </source>
</evidence>
<reference evidence="2" key="1">
    <citation type="journal article" date="2015" name="Appl. Environ. Microbiol.">
        <title>Nanoarchaeota, Their Sulfolobales Host, and Nanoarchaeota Virus Distribution across Yellowstone National Park Hot Springs.</title>
        <authorList>
            <person name="Munson-McGee J.H."/>
            <person name="Field E.K."/>
            <person name="Bateson M."/>
            <person name="Rooney C."/>
            <person name="Stepanauskas R."/>
            <person name="Young M.J."/>
        </authorList>
    </citation>
    <scope>NUCLEOTIDE SEQUENCE [LARGE SCALE GENOMIC DNA]</scope>
    <source>
        <strain evidence="2">SCGC AB-777_F03</strain>
    </source>
</reference>
<reference evidence="1" key="3">
    <citation type="submission" date="2017-05" db="EMBL/GenBank/DDBJ databases">
        <authorList>
            <person name="Munson-Mcgee J.H."/>
        </authorList>
    </citation>
    <scope>NUCLEOTIDE SEQUENCE</scope>
    <source>
        <strain evidence="1">SCGC AB-777_F03</strain>
    </source>
</reference>
<reference evidence="1" key="4">
    <citation type="submission" date="2021-11" db="EMBL/GenBank/DDBJ databases">
        <authorList>
            <person name="Munson-Mcgee J."/>
            <person name="Field E."/>
            <person name="Bateson M."/>
            <person name="Rooney C."/>
            <person name="Stepanauskas R."/>
            <person name="Young M."/>
        </authorList>
    </citation>
    <scope>NUCLEOTIDE SEQUENCE</scope>
    <source>
        <strain evidence="1">SCGC AB-777_F03</strain>
    </source>
</reference>
<comment type="caution">
    <text evidence="2">The sequence shown here is derived from an EMBL/GenBank/DDBJ whole genome shotgun (WGS) entry which is preliminary data.</text>
</comment>
<proteinExistence type="predicted"/>
<dbReference type="RefSeq" id="WP_228615110.1">
    <property type="nucleotide sequence ID" value="NZ_QEFP02000004.1"/>
</dbReference>
<dbReference type="EMBL" id="QEFP01000001">
    <property type="protein sequence ID" value="PVU68905.1"/>
    <property type="molecule type" value="Genomic_DNA"/>
</dbReference>